<dbReference type="EMBL" id="MU853601">
    <property type="protein sequence ID" value="KAK4142153.1"/>
    <property type="molecule type" value="Genomic_DNA"/>
</dbReference>
<feature type="region of interest" description="Disordered" evidence="1">
    <location>
        <begin position="184"/>
        <end position="209"/>
    </location>
</feature>
<proteinExistence type="predicted"/>
<evidence type="ECO:0000313" key="2">
    <source>
        <dbReference type="EMBL" id="KAK4142153.1"/>
    </source>
</evidence>
<gene>
    <name evidence="2" type="ORF">C8A04DRAFT_13509</name>
</gene>
<protein>
    <recommendedName>
        <fullName evidence="4">25S rRNA (Uridine(2843)-N(3))-methyltransferase</fullName>
    </recommendedName>
</protein>
<name>A0AAN6UZS9_9PEZI</name>
<dbReference type="InterPro" id="IPR021463">
    <property type="entry name" value="Methyltransf_34"/>
</dbReference>
<evidence type="ECO:0000256" key="1">
    <source>
        <dbReference type="SAM" id="MobiDB-lite"/>
    </source>
</evidence>
<reference evidence="2" key="1">
    <citation type="journal article" date="2023" name="Mol. Phylogenet. Evol.">
        <title>Genome-scale phylogeny and comparative genomics of the fungal order Sordariales.</title>
        <authorList>
            <person name="Hensen N."/>
            <person name="Bonometti L."/>
            <person name="Westerberg I."/>
            <person name="Brannstrom I.O."/>
            <person name="Guillou S."/>
            <person name="Cros-Aarteil S."/>
            <person name="Calhoun S."/>
            <person name="Haridas S."/>
            <person name="Kuo A."/>
            <person name="Mondo S."/>
            <person name="Pangilinan J."/>
            <person name="Riley R."/>
            <person name="LaButti K."/>
            <person name="Andreopoulos B."/>
            <person name="Lipzen A."/>
            <person name="Chen C."/>
            <person name="Yan M."/>
            <person name="Daum C."/>
            <person name="Ng V."/>
            <person name="Clum A."/>
            <person name="Steindorff A."/>
            <person name="Ohm R.A."/>
            <person name="Martin F."/>
            <person name="Silar P."/>
            <person name="Natvig D.O."/>
            <person name="Lalanne C."/>
            <person name="Gautier V."/>
            <person name="Ament-Velasquez S.L."/>
            <person name="Kruys A."/>
            <person name="Hutchinson M.I."/>
            <person name="Powell A.J."/>
            <person name="Barry K."/>
            <person name="Miller A.N."/>
            <person name="Grigoriev I.V."/>
            <person name="Debuchy R."/>
            <person name="Gladieux P."/>
            <person name="Hiltunen Thoren M."/>
            <person name="Johannesson H."/>
        </authorList>
    </citation>
    <scope>NUCLEOTIDE SEQUENCE</scope>
    <source>
        <strain evidence="2">CBS 141.50</strain>
    </source>
</reference>
<dbReference type="RefSeq" id="XP_062635524.1">
    <property type="nucleotide sequence ID" value="XM_062777748.1"/>
</dbReference>
<organism evidence="2 3">
    <name type="scientific">Dichotomopilus funicola</name>
    <dbReference type="NCBI Taxonomy" id="1934379"/>
    <lineage>
        <taxon>Eukaryota</taxon>
        <taxon>Fungi</taxon>
        <taxon>Dikarya</taxon>
        <taxon>Ascomycota</taxon>
        <taxon>Pezizomycotina</taxon>
        <taxon>Sordariomycetes</taxon>
        <taxon>Sordariomycetidae</taxon>
        <taxon>Sordariales</taxon>
        <taxon>Chaetomiaceae</taxon>
        <taxon>Dichotomopilus</taxon>
    </lineage>
</organism>
<dbReference type="Proteomes" id="UP001302676">
    <property type="component" value="Unassembled WGS sequence"/>
</dbReference>
<feature type="compositionally biased region" description="Low complexity" evidence="1">
    <location>
        <begin position="1"/>
        <end position="17"/>
    </location>
</feature>
<comment type="caution">
    <text evidence="2">The sequence shown here is derived from an EMBL/GenBank/DDBJ whole genome shotgun (WGS) entry which is preliminary data.</text>
</comment>
<dbReference type="GeneID" id="87814361"/>
<keyword evidence="3" id="KW-1185">Reference proteome</keyword>
<dbReference type="Pfam" id="PF11312">
    <property type="entry name" value="Methyltransf_34"/>
    <property type="match status" value="1"/>
</dbReference>
<feature type="compositionally biased region" description="Low complexity" evidence="1">
    <location>
        <begin position="139"/>
        <end position="155"/>
    </location>
</feature>
<accession>A0AAN6UZS9</accession>
<feature type="compositionally biased region" description="Pro residues" evidence="1">
    <location>
        <begin position="190"/>
        <end position="202"/>
    </location>
</feature>
<evidence type="ECO:0000313" key="3">
    <source>
        <dbReference type="Proteomes" id="UP001302676"/>
    </source>
</evidence>
<dbReference type="AlphaFoldDB" id="A0AAN6UZS9"/>
<reference evidence="2" key="2">
    <citation type="submission" date="2023-05" db="EMBL/GenBank/DDBJ databases">
        <authorList>
            <consortium name="Lawrence Berkeley National Laboratory"/>
            <person name="Steindorff A."/>
            <person name="Hensen N."/>
            <person name="Bonometti L."/>
            <person name="Westerberg I."/>
            <person name="Brannstrom I.O."/>
            <person name="Guillou S."/>
            <person name="Cros-Aarteil S."/>
            <person name="Calhoun S."/>
            <person name="Haridas S."/>
            <person name="Kuo A."/>
            <person name="Mondo S."/>
            <person name="Pangilinan J."/>
            <person name="Riley R."/>
            <person name="Labutti K."/>
            <person name="Andreopoulos B."/>
            <person name="Lipzen A."/>
            <person name="Chen C."/>
            <person name="Yanf M."/>
            <person name="Daum C."/>
            <person name="Ng V."/>
            <person name="Clum A."/>
            <person name="Ohm R."/>
            <person name="Martin F."/>
            <person name="Silar P."/>
            <person name="Natvig D."/>
            <person name="Lalanne C."/>
            <person name="Gautier V."/>
            <person name="Ament-Velasquez S.L."/>
            <person name="Kruys A."/>
            <person name="Hutchinson M.I."/>
            <person name="Powell A.J."/>
            <person name="Barry K."/>
            <person name="Miller A.N."/>
            <person name="Grigoriev I.V."/>
            <person name="Debuchy R."/>
            <person name="Gladieux P."/>
            <person name="Thoren M.H."/>
            <person name="Johannesson H."/>
        </authorList>
    </citation>
    <scope>NUCLEOTIDE SEQUENCE</scope>
    <source>
        <strain evidence="2">CBS 141.50</strain>
    </source>
</reference>
<feature type="region of interest" description="Disordered" evidence="1">
    <location>
        <begin position="1"/>
        <end position="59"/>
    </location>
</feature>
<evidence type="ECO:0008006" key="4">
    <source>
        <dbReference type="Google" id="ProtNLM"/>
    </source>
</evidence>
<feature type="region of interest" description="Disordered" evidence="1">
    <location>
        <begin position="139"/>
        <end position="170"/>
    </location>
</feature>
<sequence length="412" mass="44292">MAGKKGATGSKSKPKTSNGGRKKTTKNSNAKTPDKKSPNISSHNLQTAEQDPEQSRKHRQHVLDIFRHAFAETLTSPDFTSTLQSVKQALFDRDFAKAFSDPHHLEVYAARWSPTRALCYSAVLEGIAEHLCDLYSPSTLETTTSPSSSLDTTTTTPPPTPPNLPVLSIGGGPAELVALASFLSQHPHSPSSPPSPSGPSPSPQLHSTLTLLDSGPYTPLINTLTTALTTPRPISPYASAAAKLANVPLLSSASLGDNTTTTTMTTPATTTPTVKTPPHLITLLFTLNELFTAGGLAPTTRFLLALTDAASVGSLLLVVDSPGSYSEVVIGDTQGKDGKKKREYPMGWLLDRVLLDTEREGDGGDDKKRWVKVEERESVWFRLGTGLEYPIGLEDMRYQMHLYRLDAFTGSA</sequence>
<feature type="compositionally biased region" description="Polar residues" evidence="1">
    <location>
        <begin position="38"/>
        <end position="49"/>
    </location>
</feature>